<evidence type="ECO:0000256" key="3">
    <source>
        <dbReference type="ARBA" id="ARBA00023172"/>
    </source>
</evidence>
<dbReference type="PANTHER" id="PTHR30349:SF41">
    <property type="entry name" value="INTEGRASE_RECOMBINASE PROTEIN MJ0367-RELATED"/>
    <property type="match status" value="1"/>
</dbReference>
<dbReference type="GO" id="GO:0003677">
    <property type="term" value="F:DNA binding"/>
    <property type="evidence" value="ECO:0007669"/>
    <property type="project" value="UniProtKB-UniRule"/>
</dbReference>
<proteinExistence type="inferred from homology"/>
<dbReference type="Proteomes" id="UP000297597">
    <property type="component" value="Unassembled WGS sequence"/>
</dbReference>
<dbReference type="Pfam" id="PF00589">
    <property type="entry name" value="Phage_integrase"/>
    <property type="match status" value="1"/>
</dbReference>
<feature type="domain" description="Tyr recombinase" evidence="5">
    <location>
        <begin position="153"/>
        <end position="354"/>
    </location>
</feature>
<dbReference type="InterPro" id="IPR044068">
    <property type="entry name" value="CB"/>
</dbReference>
<accession>A0A4Y7RJA8</accession>
<sequence length="392" mass="44827">MSRIILEQLRKDALDGKLMERTRITDLKTAVVEFLKEKFLEPGISFHTVRTYYSDLVGFIHYSAHKLDRVADGELMSIPLDDMSRHFISAYLIQVKELPRYAGTEREDRCTLSEHTILKKYRSLRAFFSWLSNEEILDFNPMSKVKPPAVGDTMVSVWPFECLVKFLESFDRADFRGERDYLIAITLIDTALRVGEIAGIRDSDIDWDGNIIKVYGKKKDRHVVFSKNLAGELHKWIRRKNEFALQLKRNLLSRRTYETMDTTITFPALGLNGCRWGPLTANAISHMISEHAEMAGVPAGLKKGPHSLRHTAATHLAREGVNSFKLQRFLGHSRVTTSEIYTRIDHQDIANELNQKGLLGDLLSKVKEKRKPSLDDVLAGRIKSSNILIQSK</sequence>
<dbReference type="SUPFAM" id="SSF56349">
    <property type="entry name" value="DNA breaking-rejoining enzymes"/>
    <property type="match status" value="1"/>
</dbReference>
<dbReference type="RefSeq" id="WP_134215563.1">
    <property type="nucleotide sequence ID" value="NZ_QFFZ01000061.1"/>
</dbReference>
<evidence type="ECO:0000313" key="7">
    <source>
        <dbReference type="EMBL" id="TEB09074.1"/>
    </source>
</evidence>
<evidence type="ECO:0000256" key="4">
    <source>
        <dbReference type="PROSITE-ProRule" id="PRU01248"/>
    </source>
</evidence>
<dbReference type="Gene3D" id="1.10.150.130">
    <property type="match status" value="1"/>
</dbReference>
<dbReference type="AlphaFoldDB" id="A0A4Y7RJA8"/>
<keyword evidence="8" id="KW-1185">Reference proteome</keyword>
<gene>
    <name evidence="7" type="primary">xerC_8</name>
    <name evidence="7" type="ORF">Pmgp_03430</name>
</gene>
<dbReference type="InterPro" id="IPR002104">
    <property type="entry name" value="Integrase_catalytic"/>
</dbReference>
<evidence type="ECO:0000256" key="1">
    <source>
        <dbReference type="ARBA" id="ARBA00008857"/>
    </source>
</evidence>
<dbReference type="GO" id="GO:0015074">
    <property type="term" value="P:DNA integration"/>
    <property type="evidence" value="ECO:0007669"/>
    <property type="project" value="InterPro"/>
</dbReference>
<evidence type="ECO:0000259" key="6">
    <source>
        <dbReference type="PROSITE" id="PS51900"/>
    </source>
</evidence>
<dbReference type="CDD" id="cd00397">
    <property type="entry name" value="DNA_BRE_C"/>
    <property type="match status" value="1"/>
</dbReference>
<dbReference type="PANTHER" id="PTHR30349">
    <property type="entry name" value="PHAGE INTEGRASE-RELATED"/>
    <property type="match status" value="1"/>
</dbReference>
<name>A0A4Y7RJA8_9FIRM</name>
<dbReference type="EMBL" id="QFFZ01000061">
    <property type="protein sequence ID" value="TEB09074.1"/>
    <property type="molecule type" value="Genomic_DNA"/>
</dbReference>
<organism evidence="7 8">
    <name type="scientific">Pelotomaculum propionicicum</name>
    <dbReference type="NCBI Taxonomy" id="258475"/>
    <lineage>
        <taxon>Bacteria</taxon>
        <taxon>Bacillati</taxon>
        <taxon>Bacillota</taxon>
        <taxon>Clostridia</taxon>
        <taxon>Eubacteriales</taxon>
        <taxon>Desulfotomaculaceae</taxon>
        <taxon>Pelotomaculum</taxon>
    </lineage>
</organism>
<dbReference type="PROSITE" id="PS51900">
    <property type="entry name" value="CB"/>
    <property type="match status" value="1"/>
</dbReference>
<protein>
    <submittedName>
        <fullName evidence="7">Tyrosine recombinase XerC</fullName>
    </submittedName>
</protein>
<dbReference type="OrthoDB" id="283809at2"/>
<dbReference type="PROSITE" id="PS51898">
    <property type="entry name" value="TYR_RECOMBINASE"/>
    <property type="match status" value="1"/>
</dbReference>
<evidence type="ECO:0000313" key="8">
    <source>
        <dbReference type="Proteomes" id="UP000297597"/>
    </source>
</evidence>
<dbReference type="GO" id="GO:0006310">
    <property type="term" value="P:DNA recombination"/>
    <property type="evidence" value="ECO:0007669"/>
    <property type="project" value="UniProtKB-KW"/>
</dbReference>
<dbReference type="InterPro" id="IPR013762">
    <property type="entry name" value="Integrase-like_cat_sf"/>
</dbReference>
<comment type="caution">
    <text evidence="7">The sequence shown here is derived from an EMBL/GenBank/DDBJ whole genome shotgun (WGS) entry which is preliminary data.</text>
</comment>
<feature type="domain" description="Core-binding (CB)" evidence="6">
    <location>
        <begin position="25"/>
        <end position="132"/>
    </location>
</feature>
<comment type="similarity">
    <text evidence="1">Belongs to the 'phage' integrase family.</text>
</comment>
<keyword evidence="2 4" id="KW-0238">DNA-binding</keyword>
<dbReference type="InterPro" id="IPR050090">
    <property type="entry name" value="Tyrosine_recombinase_XerCD"/>
</dbReference>
<evidence type="ECO:0000259" key="5">
    <source>
        <dbReference type="PROSITE" id="PS51898"/>
    </source>
</evidence>
<dbReference type="InterPro" id="IPR011010">
    <property type="entry name" value="DNA_brk_join_enz"/>
</dbReference>
<reference evidence="7 8" key="1">
    <citation type="journal article" date="2018" name="Environ. Microbiol.">
        <title>Novel energy conservation strategies and behaviour of Pelotomaculum schinkii driving syntrophic propionate catabolism.</title>
        <authorList>
            <person name="Hidalgo-Ahumada C.A.P."/>
            <person name="Nobu M.K."/>
            <person name="Narihiro T."/>
            <person name="Tamaki H."/>
            <person name="Liu W.T."/>
            <person name="Kamagata Y."/>
            <person name="Stams A.J.M."/>
            <person name="Imachi H."/>
            <person name="Sousa D.Z."/>
        </authorList>
    </citation>
    <scope>NUCLEOTIDE SEQUENCE [LARGE SCALE GENOMIC DNA]</scope>
    <source>
        <strain evidence="7 8">MGP</strain>
    </source>
</reference>
<keyword evidence="3" id="KW-0233">DNA recombination</keyword>
<evidence type="ECO:0000256" key="2">
    <source>
        <dbReference type="ARBA" id="ARBA00023125"/>
    </source>
</evidence>
<dbReference type="Gene3D" id="1.10.443.10">
    <property type="entry name" value="Intergrase catalytic core"/>
    <property type="match status" value="1"/>
</dbReference>
<dbReference type="InterPro" id="IPR010998">
    <property type="entry name" value="Integrase_recombinase_N"/>
</dbReference>